<sequence length="138" mass="15466">MSTRGRELVENEEQCENKKMKSIVVEEQEQEEGSESGFVDLDQDTLHDVLKRVDEVTLMRVARVNKLWRKVAGECLPAILGPLVNGVAPLGFTPGRYNLAVSLLAYERVNLPQVAKPPPLDFYSIDPQVFSSQIGPWV</sequence>
<evidence type="ECO:0000313" key="1">
    <source>
        <dbReference type="EnsemblPlants" id="QL02p003410:mrna:CDS:1"/>
    </source>
</evidence>
<dbReference type="InterPro" id="IPR036047">
    <property type="entry name" value="F-box-like_dom_sf"/>
</dbReference>
<dbReference type="Gramene" id="QL02p003410:mrna">
    <property type="protein sequence ID" value="QL02p003410:mrna:CDS:1"/>
    <property type="gene ID" value="QL02p003410"/>
</dbReference>
<reference evidence="1" key="2">
    <citation type="submission" date="2021-01" db="UniProtKB">
        <authorList>
            <consortium name="EnsemblPlants"/>
        </authorList>
    </citation>
    <scope>IDENTIFICATION</scope>
</reference>
<keyword evidence="2" id="KW-1185">Reference proteome</keyword>
<dbReference type="SUPFAM" id="SSF81383">
    <property type="entry name" value="F-box domain"/>
    <property type="match status" value="1"/>
</dbReference>
<evidence type="ECO:0008006" key="3">
    <source>
        <dbReference type="Google" id="ProtNLM"/>
    </source>
</evidence>
<evidence type="ECO:0000313" key="2">
    <source>
        <dbReference type="Proteomes" id="UP000594261"/>
    </source>
</evidence>
<dbReference type="AlphaFoldDB" id="A0A7N2QY67"/>
<dbReference type="Proteomes" id="UP000594261">
    <property type="component" value="Chromosome 2"/>
</dbReference>
<proteinExistence type="predicted"/>
<dbReference type="InParanoid" id="A0A7N2QY67"/>
<dbReference type="EnsemblPlants" id="QL02p003410:mrna">
    <property type="protein sequence ID" value="QL02p003410:mrna:CDS:1"/>
    <property type="gene ID" value="QL02p003410"/>
</dbReference>
<accession>A0A7N2QY67</accession>
<reference evidence="2" key="1">
    <citation type="journal article" date="2016" name="G3 (Bethesda)">
        <title>First Draft Assembly and Annotation of the Genome of a California Endemic Oak Quercus lobata Nee (Fagaceae).</title>
        <authorList>
            <person name="Sork V.L."/>
            <person name="Fitz-Gibbon S.T."/>
            <person name="Puiu D."/>
            <person name="Crepeau M."/>
            <person name="Gugger P.F."/>
            <person name="Sherman R."/>
            <person name="Stevens K."/>
            <person name="Langley C.H."/>
            <person name="Pellegrini M."/>
            <person name="Salzberg S.L."/>
        </authorList>
    </citation>
    <scope>NUCLEOTIDE SEQUENCE [LARGE SCALE GENOMIC DNA]</scope>
    <source>
        <strain evidence="2">cv. SW786</strain>
    </source>
</reference>
<organism evidence="1 2">
    <name type="scientific">Quercus lobata</name>
    <name type="common">Valley oak</name>
    <dbReference type="NCBI Taxonomy" id="97700"/>
    <lineage>
        <taxon>Eukaryota</taxon>
        <taxon>Viridiplantae</taxon>
        <taxon>Streptophyta</taxon>
        <taxon>Embryophyta</taxon>
        <taxon>Tracheophyta</taxon>
        <taxon>Spermatophyta</taxon>
        <taxon>Magnoliopsida</taxon>
        <taxon>eudicotyledons</taxon>
        <taxon>Gunneridae</taxon>
        <taxon>Pentapetalae</taxon>
        <taxon>rosids</taxon>
        <taxon>fabids</taxon>
        <taxon>Fagales</taxon>
        <taxon>Fagaceae</taxon>
        <taxon>Quercus</taxon>
    </lineage>
</organism>
<protein>
    <recommendedName>
        <fullName evidence="3">F-box domain-containing protein</fullName>
    </recommendedName>
</protein>
<name>A0A7N2QY67_QUELO</name>